<dbReference type="PROSITE" id="PS00924">
    <property type="entry name" value="ASP_GLU_RACEMASE_2"/>
    <property type="match status" value="1"/>
</dbReference>
<evidence type="ECO:0000256" key="2">
    <source>
        <dbReference type="ARBA" id="ARBA00023235"/>
    </source>
</evidence>
<organism evidence="3 4">
    <name type="scientific">Micromonospora orduensis</name>
    <dbReference type="NCBI Taxonomy" id="1420891"/>
    <lineage>
        <taxon>Bacteria</taxon>
        <taxon>Bacillati</taxon>
        <taxon>Actinomycetota</taxon>
        <taxon>Actinomycetes</taxon>
        <taxon>Micromonosporales</taxon>
        <taxon>Micromonosporaceae</taxon>
        <taxon>Micromonospora</taxon>
    </lineage>
</organism>
<dbReference type="EC" id="5.1.1.-" evidence="3"/>
<dbReference type="InterPro" id="IPR001920">
    <property type="entry name" value="Asp/Glu_race"/>
</dbReference>
<dbReference type="Proteomes" id="UP000306145">
    <property type="component" value="Unassembled WGS sequence"/>
</dbReference>
<dbReference type="InterPro" id="IPR033134">
    <property type="entry name" value="Asp/Glu_racemase_AS_2"/>
</dbReference>
<protein>
    <submittedName>
        <fullName evidence="3">Amino acid racemase</fullName>
        <ecNumber evidence="3">5.1.1.-</ecNumber>
    </submittedName>
</protein>
<dbReference type="NCBIfam" id="TIGR00035">
    <property type="entry name" value="asp_race"/>
    <property type="match status" value="1"/>
</dbReference>
<evidence type="ECO:0000313" key="4">
    <source>
        <dbReference type="Proteomes" id="UP000306145"/>
    </source>
</evidence>
<keyword evidence="4" id="KW-1185">Reference proteome</keyword>
<dbReference type="InterPro" id="IPR004380">
    <property type="entry name" value="Asp_race"/>
</dbReference>
<comment type="similarity">
    <text evidence="1">Belongs to the aspartate/glutamate racemases family.</text>
</comment>
<sequence>MSRIGIVGGVGPYAAAHFYRRILDLCPAVTDEDYTAVVLVAERIPSRIDHQLAGGPSPLPALREAVRKLCVAGADLIAIPSATTHIYRAELLRESRVPIVDLLLEAAAHLERRGLSRPLILATEATATLRSFEPLLAPATRATYPDEHGQRQVTDFIYRVKRGEPADPTRAEFTRCVRALLSAHPDADCVVLGCTELSVIAPAVDVGVPVVDVTDVLAHAALSFLADAEIPHTDQGELEVRL</sequence>
<dbReference type="PANTHER" id="PTHR21198:SF7">
    <property type="entry name" value="ASPARTATE-GLUTAMATE RACEMASE FAMILY"/>
    <property type="match status" value="1"/>
</dbReference>
<evidence type="ECO:0000256" key="1">
    <source>
        <dbReference type="ARBA" id="ARBA00007847"/>
    </source>
</evidence>
<gene>
    <name evidence="3" type="ORF">FHG89_26125</name>
</gene>
<reference evidence="3 4" key="1">
    <citation type="submission" date="2019-06" db="EMBL/GenBank/DDBJ databases">
        <title>Micromonospora ordensis sp. nov., isolated from deep marine sediment.</title>
        <authorList>
            <person name="Veyisoglu A."/>
            <person name="Carro L."/>
            <person name="Klenk H.-P."/>
            <person name="Sahin N."/>
        </authorList>
    </citation>
    <scope>NUCLEOTIDE SEQUENCE [LARGE SCALE GENOMIC DNA]</scope>
    <source>
        <strain evidence="3 4">S2509</strain>
    </source>
</reference>
<proteinExistence type="inferred from homology"/>
<dbReference type="EMBL" id="VDFY01000230">
    <property type="protein sequence ID" value="TNH23986.1"/>
    <property type="molecule type" value="Genomic_DNA"/>
</dbReference>
<dbReference type="Pfam" id="PF01177">
    <property type="entry name" value="Asp_Glu_race"/>
    <property type="match status" value="1"/>
</dbReference>
<dbReference type="SUPFAM" id="SSF53681">
    <property type="entry name" value="Aspartate/glutamate racemase"/>
    <property type="match status" value="2"/>
</dbReference>
<dbReference type="GO" id="GO:0047661">
    <property type="term" value="F:amino-acid racemase activity"/>
    <property type="evidence" value="ECO:0007669"/>
    <property type="project" value="InterPro"/>
</dbReference>
<comment type="caution">
    <text evidence="3">The sequence shown here is derived from an EMBL/GenBank/DDBJ whole genome shotgun (WGS) entry which is preliminary data.</text>
</comment>
<dbReference type="PANTHER" id="PTHR21198">
    <property type="entry name" value="GLUTAMATE RACEMASE"/>
    <property type="match status" value="1"/>
</dbReference>
<name>A0A5C4QCM5_9ACTN</name>
<dbReference type="RefSeq" id="WP_139587059.1">
    <property type="nucleotide sequence ID" value="NZ_VDFY01000230.1"/>
</dbReference>
<accession>A0A5C4QCM5</accession>
<keyword evidence="2 3" id="KW-0413">Isomerase</keyword>
<dbReference type="AlphaFoldDB" id="A0A5C4QCM5"/>
<dbReference type="OrthoDB" id="9803739at2"/>
<evidence type="ECO:0000313" key="3">
    <source>
        <dbReference type="EMBL" id="TNH23986.1"/>
    </source>
</evidence>
<dbReference type="InterPro" id="IPR015942">
    <property type="entry name" value="Asp/Glu/hydantoin_racemase"/>
</dbReference>
<dbReference type="Gene3D" id="3.40.50.1860">
    <property type="match status" value="2"/>
</dbReference>